<dbReference type="AlphaFoldDB" id="A0A1X2ARI3"/>
<gene>
    <name evidence="1" type="ORF">EJD98_17690</name>
</gene>
<evidence type="ECO:0000313" key="2">
    <source>
        <dbReference type="Proteomes" id="UP000297792"/>
    </source>
</evidence>
<dbReference type="RefSeq" id="WP_055110843.1">
    <property type="nucleotide sequence ID" value="NZ_JACKTU010000027.1"/>
</dbReference>
<sequence>MTLYRDNLSGEVLTERDLRARYRREALAPKWFPTESDAMFEAWAENVVGSGFMAELDFDDESS</sequence>
<dbReference type="OrthoDB" id="9886795at2"/>
<protein>
    <submittedName>
        <fullName evidence="1">Uncharacterized protein</fullName>
    </submittedName>
</protein>
<reference evidence="1 2" key="1">
    <citation type="submission" date="2018-12" db="EMBL/GenBank/DDBJ databases">
        <title>Draft genome sequences of Mycolicibacterium peregrinum isolated from a pig with lymphadenitis and from soil on the same Japanese pig farm.</title>
        <authorList>
            <person name="Komatsu T."/>
            <person name="Ohya K."/>
            <person name="Sawai K."/>
            <person name="Odoi J.O."/>
            <person name="Otsu K."/>
            <person name="Ota A."/>
            <person name="Ito T."/>
            <person name="Kawai M."/>
            <person name="Maruyama F."/>
        </authorList>
    </citation>
    <scope>NUCLEOTIDE SEQUENCE [LARGE SCALE GENOMIC DNA]</scope>
    <source>
        <strain evidence="1 2">138</strain>
    </source>
</reference>
<accession>A0A1X2ARI3</accession>
<dbReference type="Proteomes" id="UP000297792">
    <property type="component" value="Unassembled WGS sequence"/>
</dbReference>
<keyword evidence="2" id="KW-1185">Reference proteome</keyword>
<evidence type="ECO:0000313" key="1">
    <source>
        <dbReference type="EMBL" id="TGB41004.1"/>
    </source>
</evidence>
<name>A0A1X2ARI3_MYCPR</name>
<dbReference type="EMBL" id="RWKA01000009">
    <property type="protein sequence ID" value="TGB41004.1"/>
    <property type="molecule type" value="Genomic_DNA"/>
</dbReference>
<organism evidence="1 2">
    <name type="scientific">Mycolicibacterium peregrinum</name>
    <name type="common">Mycobacterium peregrinum</name>
    <dbReference type="NCBI Taxonomy" id="43304"/>
    <lineage>
        <taxon>Bacteria</taxon>
        <taxon>Bacillati</taxon>
        <taxon>Actinomycetota</taxon>
        <taxon>Actinomycetes</taxon>
        <taxon>Mycobacteriales</taxon>
        <taxon>Mycobacteriaceae</taxon>
        <taxon>Mycolicibacterium</taxon>
    </lineage>
</organism>
<comment type="caution">
    <text evidence="1">The sequence shown here is derived from an EMBL/GenBank/DDBJ whole genome shotgun (WGS) entry which is preliminary data.</text>
</comment>
<proteinExistence type="predicted"/>
<dbReference type="GeneID" id="98802412"/>